<dbReference type="KEGG" id="tet:TTHERM_00069550"/>
<dbReference type="InParanoid" id="I7LTY9"/>
<accession>I7LTY9</accession>
<feature type="transmembrane region" description="Helical" evidence="3">
    <location>
        <begin position="960"/>
        <end position="983"/>
    </location>
</feature>
<keyword evidence="3" id="KW-0472">Membrane</keyword>
<name>I7LTY9_TETTS</name>
<feature type="coiled-coil region" evidence="1">
    <location>
        <begin position="1002"/>
        <end position="1029"/>
    </location>
</feature>
<evidence type="ECO:0000256" key="2">
    <source>
        <dbReference type="SAM" id="MobiDB-lite"/>
    </source>
</evidence>
<gene>
    <name evidence="4" type="ORF">TTHERM_00069550</name>
</gene>
<dbReference type="EMBL" id="GG662853">
    <property type="protein sequence ID" value="EAR87548.2"/>
    <property type="molecule type" value="Genomic_DNA"/>
</dbReference>
<sequence length="1430" mass="165259">MELKNKKLVTQDKQDNQQLQLNLIIQTFQQKDEFIPLIKNYLTEKINFWKTTLKGYKKLDDFSSQVIQLALKGEQLKQQIVTFYTLPQNQALLEDNFLFLKIYSIFFSLVTNEQRKCFKMEQQLQEMLNRYGGISHLISIINVNSDIIKNTVCYLTISIVQDRGRIINQLTPKMASFFSYQFQDFSSIKYIQELMPEQISAVHNRFIDNFLDKGTSNLVDSFSTLAIRTQNGFIQQARIYLQAPHPSFNDFIINGSLQKLEDDQQKLVIINSIGQIVGITEALFKSIFCYALNQVKASKHSQEIIELFELKQLMGINFFLFFPQLIKQITSEIAQICKGDNNNNNATTTTTINGEDKNKINQDQQLDLNQIISNQTGIIYVPSQIFEIQKIAERQISNLSQISQFSNSFSSQLELLNQLNTFISQSKENWEQDQQLIQSQITFSVSKKRLSILQNNVHLFENFYFIDINQENIVQAPLNVITQKTTQIMKNISAKLNEKMNKIFQEDESFRDNLSSPLIKILRQNSLSTQNNSPELNYFFNSTSYGLKDLNLDTSQQDQINENQDEISDDCINRTSNNDNKTNNIINQIKILDKNLFQENAQSQIISPPTIKIQDNSNIDIFSSQNQPNAQNIIYSNQSNALLQILSPNSQEQTQNFIFNENNQNSNSNNQNRLSLYYSNSNRQSSVNHFQNQLETHMNMQKDKEDMNASNNKNIVDFFQSNKKIGEEEINCGQSSTQDMQSIKHSVHNIVSQIINKQDIKISKIINSLLYIILIVFSFYSLIYGMIMFDTLQSVKQSIIDVTTYQNLNNVYANQTLNSVLLYQFEKGILVPNSPINQNLKQNSFEYIYDSCSNCTDSYASDIQSFSSILYSDFQDVIQITLYPNKIPFQIEANYVETIFYNQINVIDLCLNSTFNFGEIEQESVLYLASNYYNNQIQVQNYTQKLVKKIKTQYDIFNKLYLMFAIIVAGTFLTMFVLFIHYFKQINKYKSKVLLLLARTNIDEAAFEIQKLSESLELLDSQLESWVQNSFFSILSKASLKQYDNQKIQTTQSKRQSEKHSKSVKSFGQISEKLSRKSKFQIKNIFSKLSKKLNMNGFANFLKFNKQAQNANNSALNKFGGQKYVSALIQNHSLSIVRQVLIISFFCVSGSIFFITIVTTNYLKTKEIEPLYHLFDQSIQNTQSLCSVITLGYLLVTNKINQLNNTSYPNILSNSTISYFNNQIDLVQMSINQFSATITGTSFSSQSQSYCNQILEIFEQDLCQLQPLSISCEDLNSPFRKVIQNGLSGIITSYTQLYFQNIFLDLNMQNLANSLSKDDIIKQNNYFITNPSFINLIFYGYDIPLYYTMKISLLISEAVTNQTSYIRNLIFIYFFSVGIILGLIWLLFSIKVRNKFNDELKSINFSLTLLPYQKCQEEATIYILKSIQKI</sequence>
<evidence type="ECO:0000313" key="4">
    <source>
        <dbReference type="EMBL" id="EAR87548.2"/>
    </source>
</evidence>
<feature type="transmembrane region" description="Helical" evidence="3">
    <location>
        <begin position="1369"/>
        <end position="1388"/>
    </location>
</feature>
<dbReference type="Proteomes" id="UP000009168">
    <property type="component" value="Unassembled WGS sequence"/>
</dbReference>
<dbReference type="PANTHER" id="PTHR31600">
    <property type="entry name" value="TINY MACROCYSTS PROTEIN B-RELATED"/>
    <property type="match status" value="1"/>
</dbReference>
<evidence type="ECO:0000256" key="3">
    <source>
        <dbReference type="SAM" id="Phobius"/>
    </source>
</evidence>
<feature type="transmembrane region" description="Helical" evidence="3">
    <location>
        <begin position="1332"/>
        <end position="1349"/>
    </location>
</feature>
<dbReference type="PANTHER" id="PTHR31600:SF2">
    <property type="entry name" value="GAMETE ENRICHED GENE 10 PROTEIN-RELATED"/>
    <property type="match status" value="1"/>
</dbReference>
<feature type="region of interest" description="Disordered" evidence="2">
    <location>
        <begin position="1050"/>
        <end position="1069"/>
    </location>
</feature>
<feature type="transmembrane region" description="Helical" evidence="3">
    <location>
        <begin position="1140"/>
        <end position="1163"/>
    </location>
</feature>
<evidence type="ECO:0000313" key="5">
    <source>
        <dbReference type="Proteomes" id="UP000009168"/>
    </source>
</evidence>
<proteinExistence type="predicted"/>
<reference evidence="5" key="1">
    <citation type="journal article" date="2006" name="PLoS Biol.">
        <title>Macronuclear genome sequence of the ciliate Tetrahymena thermophila, a model eukaryote.</title>
        <authorList>
            <person name="Eisen J.A."/>
            <person name="Coyne R.S."/>
            <person name="Wu M."/>
            <person name="Wu D."/>
            <person name="Thiagarajan M."/>
            <person name="Wortman J.R."/>
            <person name="Badger J.H."/>
            <person name="Ren Q."/>
            <person name="Amedeo P."/>
            <person name="Jones K.M."/>
            <person name="Tallon L.J."/>
            <person name="Delcher A.L."/>
            <person name="Salzberg S.L."/>
            <person name="Silva J.C."/>
            <person name="Haas B.J."/>
            <person name="Majoros W.H."/>
            <person name="Farzad M."/>
            <person name="Carlton J.M."/>
            <person name="Smith R.K. Jr."/>
            <person name="Garg J."/>
            <person name="Pearlman R.E."/>
            <person name="Karrer K.M."/>
            <person name="Sun L."/>
            <person name="Manning G."/>
            <person name="Elde N.C."/>
            <person name="Turkewitz A.P."/>
            <person name="Asai D.J."/>
            <person name="Wilkes D.E."/>
            <person name="Wang Y."/>
            <person name="Cai H."/>
            <person name="Collins K."/>
            <person name="Stewart B.A."/>
            <person name="Lee S.R."/>
            <person name="Wilamowska K."/>
            <person name="Weinberg Z."/>
            <person name="Ruzzo W.L."/>
            <person name="Wloga D."/>
            <person name="Gaertig J."/>
            <person name="Frankel J."/>
            <person name="Tsao C.-C."/>
            <person name="Gorovsky M.A."/>
            <person name="Keeling P.J."/>
            <person name="Waller R.F."/>
            <person name="Patron N.J."/>
            <person name="Cherry J.M."/>
            <person name="Stover N.A."/>
            <person name="Krieger C.J."/>
            <person name="del Toro C."/>
            <person name="Ryder H.F."/>
            <person name="Williamson S.C."/>
            <person name="Barbeau R.A."/>
            <person name="Hamilton E.P."/>
            <person name="Orias E."/>
        </authorList>
    </citation>
    <scope>NUCLEOTIDE SEQUENCE [LARGE SCALE GENOMIC DNA]</scope>
    <source>
        <strain evidence="5">SB210</strain>
    </source>
</reference>
<keyword evidence="5" id="KW-1185">Reference proteome</keyword>
<dbReference type="InterPro" id="IPR052994">
    <property type="entry name" value="Tiny_macrocysts_regulators"/>
</dbReference>
<protein>
    <submittedName>
        <fullName evidence="4">Transmembrane protein, putative</fullName>
    </submittedName>
</protein>
<dbReference type="OrthoDB" id="294856at2759"/>
<organism evidence="4 5">
    <name type="scientific">Tetrahymena thermophila (strain SB210)</name>
    <dbReference type="NCBI Taxonomy" id="312017"/>
    <lineage>
        <taxon>Eukaryota</taxon>
        <taxon>Sar</taxon>
        <taxon>Alveolata</taxon>
        <taxon>Ciliophora</taxon>
        <taxon>Intramacronucleata</taxon>
        <taxon>Oligohymenophorea</taxon>
        <taxon>Hymenostomatida</taxon>
        <taxon>Tetrahymenina</taxon>
        <taxon>Tetrahymenidae</taxon>
        <taxon>Tetrahymena</taxon>
    </lineage>
</organism>
<keyword evidence="3" id="KW-1133">Transmembrane helix</keyword>
<dbReference type="RefSeq" id="XP_001007793.2">
    <property type="nucleotide sequence ID" value="XM_001007793.2"/>
</dbReference>
<keyword evidence="1" id="KW-0175">Coiled coil</keyword>
<keyword evidence="3 4" id="KW-0812">Transmembrane</keyword>
<dbReference type="GeneID" id="7829009"/>
<feature type="transmembrane region" description="Helical" evidence="3">
    <location>
        <begin position="769"/>
        <end position="789"/>
    </location>
</feature>
<evidence type="ECO:0000256" key="1">
    <source>
        <dbReference type="SAM" id="Coils"/>
    </source>
</evidence>